<dbReference type="Gene3D" id="3.40.50.1460">
    <property type="match status" value="1"/>
</dbReference>
<name>A0AAV9JPA2_9PEZI</name>
<keyword evidence="2" id="KW-0472">Membrane</keyword>
<dbReference type="EMBL" id="JAVFHQ010000012">
    <property type="protein sequence ID" value="KAK4547220.1"/>
    <property type="molecule type" value="Genomic_DNA"/>
</dbReference>
<organism evidence="3 4">
    <name type="scientific">Oleoguttula mirabilis</name>
    <dbReference type="NCBI Taxonomy" id="1507867"/>
    <lineage>
        <taxon>Eukaryota</taxon>
        <taxon>Fungi</taxon>
        <taxon>Dikarya</taxon>
        <taxon>Ascomycota</taxon>
        <taxon>Pezizomycotina</taxon>
        <taxon>Dothideomycetes</taxon>
        <taxon>Dothideomycetidae</taxon>
        <taxon>Mycosphaerellales</taxon>
        <taxon>Teratosphaeriaceae</taxon>
        <taxon>Oleoguttula</taxon>
    </lineage>
</organism>
<sequence length="535" mass="61019">MVAIPPFQWRDRARHEDGKPLLSFDLHAEAPADSHRVRRMTQLDRSREASKIAFHKTIDGRYRDGKAAYDEVGVLLITWEDDDLRCGQKEVPALRDLFRDDFGFSTEMFTIPSDRSATALHRKLADFAYQYDSPNKMAIVYYGGHAGGSDVDVEDDRRLKLFAKSQGDWLGDPTAFFDDAIHTLKLPDTDILVIVDCCYAALAFGREEIGKRKFELLSAVPPNKRAISPDKEGSFTAVMCQALRELLKEHPDGFTTSKLYRKVYFKQDDKWKPLLFDQSPYDYGRILLKPMKRATISTMDSNATKSLPESPVYIDLRLQMNAMPDQFVLSELARSLQYLPHVKHMNFEHLHAPEQELKEYMRGLKRTLVLRPLVARLRKRLEAKRLRQKGIEPDPDDAGCPSQSPLHMKRRDTSELYDWGGSKIIDGKDGHAVEASDSQTEPFPSFDNAEACTQGFSHDAALDAAEMHYIGSVFSIGYSLDASGLRSYLAHARERSLHHWKVIETQDRMFLFAVVLLLLLSVLVTRSATWKILFD</sequence>
<feature type="transmembrane region" description="Helical" evidence="2">
    <location>
        <begin position="509"/>
        <end position="529"/>
    </location>
</feature>
<evidence type="ECO:0000313" key="3">
    <source>
        <dbReference type="EMBL" id="KAK4547220.1"/>
    </source>
</evidence>
<feature type="region of interest" description="Disordered" evidence="1">
    <location>
        <begin position="386"/>
        <end position="407"/>
    </location>
</feature>
<keyword evidence="4" id="KW-1185">Reference proteome</keyword>
<dbReference type="AlphaFoldDB" id="A0AAV9JPA2"/>
<keyword evidence="2" id="KW-0812">Transmembrane</keyword>
<reference evidence="3 4" key="1">
    <citation type="submission" date="2021-11" db="EMBL/GenBank/DDBJ databases">
        <title>Black yeast isolated from Biological Soil Crust.</title>
        <authorList>
            <person name="Kurbessoian T."/>
        </authorList>
    </citation>
    <scope>NUCLEOTIDE SEQUENCE [LARGE SCALE GENOMIC DNA]</scope>
    <source>
        <strain evidence="3 4">CCFEE 5522</strain>
    </source>
</reference>
<accession>A0AAV9JPA2</accession>
<evidence type="ECO:0000256" key="2">
    <source>
        <dbReference type="SAM" id="Phobius"/>
    </source>
</evidence>
<dbReference type="Proteomes" id="UP001324427">
    <property type="component" value="Unassembled WGS sequence"/>
</dbReference>
<comment type="caution">
    <text evidence="3">The sequence shown here is derived from an EMBL/GenBank/DDBJ whole genome shotgun (WGS) entry which is preliminary data.</text>
</comment>
<keyword evidence="2" id="KW-1133">Transmembrane helix</keyword>
<protein>
    <submittedName>
        <fullName evidence="3">Uncharacterized protein</fullName>
    </submittedName>
</protein>
<evidence type="ECO:0000256" key="1">
    <source>
        <dbReference type="SAM" id="MobiDB-lite"/>
    </source>
</evidence>
<proteinExistence type="predicted"/>
<evidence type="ECO:0000313" key="4">
    <source>
        <dbReference type="Proteomes" id="UP001324427"/>
    </source>
</evidence>
<gene>
    <name evidence="3" type="ORF">LTR36_001442</name>
</gene>